<comment type="cofactor">
    <cofactor evidence="2">
        <name>Zn(2+)</name>
        <dbReference type="ChEBI" id="CHEBI:29105"/>
    </cofactor>
</comment>
<dbReference type="SUPFAM" id="SSF56281">
    <property type="entry name" value="Metallo-hydrolase/oxidoreductase"/>
    <property type="match status" value="1"/>
</dbReference>
<evidence type="ECO:0000313" key="12">
    <source>
        <dbReference type="EMBL" id="KEZ39047.1"/>
    </source>
</evidence>
<dbReference type="GO" id="GO:0046872">
    <property type="term" value="F:metal ion binding"/>
    <property type="evidence" value="ECO:0007669"/>
    <property type="project" value="UniProtKB-KW"/>
</dbReference>
<comment type="pathway">
    <text evidence="3">Secondary metabolite metabolism; methylglyoxal degradation; (R)-lactate from methylglyoxal: step 2/2.</text>
</comment>
<protein>
    <recommendedName>
        <fullName evidence="5">hydroxyacylglutathione hydrolase</fullName>
        <ecNumber evidence="5">3.1.2.6</ecNumber>
    </recommendedName>
    <alternativeName>
        <fullName evidence="9">Glyoxalase II</fullName>
    </alternativeName>
</protein>
<dbReference type="GO" id="GO:0019243">
    <property type="term" value="P:methylglyoxal catabolic process to D-lactate via S-lactoyl-glutathione"/>
    <property type="evidence" value="ECO:0007669"/>
    <property type="project" value="InterPro"/>
</dbReference>
<feature type="region of interest" description="Disordered" evidence="10">
    <location>
        <begin position="294"/>
        <end position="322"/>
    </location>
</feature>
<dbReference type="UniPathway" id="UPA00619">
    <property type="reaction ID" value="UER00676"/>
</dbReference>
<reference evidence="12 13" key="1">
    <citation type="journal article" date="2014" name="Genome Announc.">
        <title>Draft genome sequence of the pathogenic fungus Scedosporium apiospermum.</title>
        <authorList>
            <person name="Vandeputte P."/>
            <person name="Ghamrawi S."/>
            <person name="Rechenmann M."/>
            <person name="Iltis A."/>
            <person name="Giraud S."/>
            <person name="Fleury M."/>
            <person name="Thornton C."/>
            <person name="Delhaes L."/>
            <person name="Meyer W."/>
            <person name="Papon N."/>
            <person name="Bouchara J.P."/>
        </authorList>
    </citation>
    <scope>NUCLEOTIDE SEQUENCE [LARGE SCALE GENOMIC DNA]</scope>
    <source>
        <strain evidence="12 13">IHEM 14462</strain>
    </source>
</reference>
<evidence type="ECO:0000256" key="7">
    <source>
        <dbReference type="ARBA" id="ARBA00022801"/>
    </source>
</evidence>
<dbReference type="GO" id="GO:0006364">
    <property type="term" value="P:rRNA processing"/>
    <property type="evidence" value="ECO:0007669"/>
    <property type="project" value="InterPro"/>
</dbReference>
<dbReference type="SMART" id="SM00849">
    <property type="entry name" value="Lactamase_B"/>
    <property type="match status" value="1"/>
</dbReference>
<keyword evidence="7" id="KW-0378">Hydrolase</keyword>
<dbReference type="OMA" id="YWAKTDL"/>
<dbReference type="HOGENOM" id="CLU_019519_3_0_1"/>
<keyword evidence="13" id="KW-1185">Reference proteome</keyword>
<name>A0A084FVD5_PSEDA</name>
<evidence type="ECO:0000256" key="8">
    <source>
        <dbReference type="ARBA" id="ARBA00022833"/>
    </source>
</evidence>
<dbReference type="KEGG" id="sapo:SAPIO_CDS10426"/>
<evidence type="ECO:0000256" key="10">
    <source>
        <dbReference type="SAM" id="MobiDB-lite"/>
    </source>
</evidence>
<dbReference type="PANTHER" id="PTHR11935">
    <property type="entry name" value="BETA LACTAMASE DOMAIN"/>
    <property type="match status" value="1"/>
</dbReference>
<dbReference type="RefSeq" id="XP_016638846.1">
    <property type="nucleotide sequence ID" value="XM_016784012.1"/>
</dbReference>
<gene>
    <name evidence="12" type="ORF">SAPIO_CDS10426</name>
</gene>
<dbReference type="InterPro" id="IPR035680">
    <property type="entry name" value="Clx_II_MBL"/>
</dbReference>
<comment type="catalytic activity">
    <reaction evidence="1">
        <text>an S-(2-hydroxyacyl)glutathione + H2O = a 2-hydroxy carboxylate + glutathione + H(+)</text>
        <dbReference type="Rhea" id="RHEA:21864"/>
        <dbReference type="ChEBI" id="CHEBI:15377"/>
        <dbReference type="ChEBI" id="CHEBI:15378"/>
        <dbReference type="ChEBI" id="CHEBI:57925"/>
        <dbReference type="ChEBI" id="CHEBI:58896"/>
        <dbReference type="ChEBI" id="CHEBI:71261"/>
        <dbReference type="EC" id="3.1.2.6"/>
    </reaction>
</comment>
<organism evidence="12 13">
    <name type="scientific">Pseudallescheria apiosperma</name>
    <name type="common">Scedosporium apiospermum</name>
    <dbReference type="NCBI Taxonomy" id="563466"/>
    <lineage>
        <taxon>Eukaryota</taxon>
        <taxon>Fungi</taxon>
        <taxon>Dikarya</taxon>
        <taxon>Ascomycota</taxon>
        <taxon>Pezizomycotina</taxon>
        <taxon>Sordariomycetes</taxon>
        <taxon>Hypocreomycetidae</taxon>
        <taxon>Microascales</taxon>
        <taxon>Microascaceae</taxon>
        <taxon>Scedosporium</taxon>
    </lineage>
</organism>
<accession>A0A084FVD5</accession>
<feature type="domain" description="Metallo-beta-lactamase" evidence="11">
    <location>
        <begin position="358"/>
        <end position="522"/>
    </location>
</feature>
<dbReference type="VEuPathDB" id="FungiDB:SAPIO_CDS10426"/>
<dbReference type="InterPro" id="IPR007174">
    <property type="entry name" value="Las1"/>
</dbReference>
<dbReference type="Pfam" id="PF00753">
    <property type="entry name" value="Lactamase_B"/>
    <property type="match status" value="2"/>
</dbReference>
<evidence type="ECO:0000256" key="5">
    <source>
        <dbReference type="ARBA" id="ARBA00011917"/>
    </source>
</evidence>
<keyword evidence="8" id="KW-0862">Zinc</keyword>
<dbReference type="InterPro" id="IPR001279">
    <property type="entry name" value="Metallo-B-lactamas"/>
</dbReference>
<dbReference type="GeneID" id="27719621"/>
<dbReference type="AlphaFoldDB" id="A0A084FVD5"/>
<dbReference type="InterPro" id="IPR032282">
    <property type="entry name" value="HAGH_C"/>
</dbReference>
<dbReference type="CDD" id="cd07723">
    <property type="entry name" value="hydroxyacylglutathione_hydrolase_MBL-fold"/>
    <property type="match status" value="1"/>
</dbReference>
<dbReference type="EMBL" id="JOWA01000165">
    <property type="protein sequence ID" value="KEZ39047.1"/>
    <property type="molecule type" value="Genomic_DNA"/>
</dbReference>
<evidence type="ECO:0000256" key="1">
    <source>
        <dbReference type="ARBA" id="ARBA00001623"/>
    </source>
</evidence>
<evidence type="ECO:0000259" key="11">
    <source>
        <dbReference type="SMART" id="SM00849"/>
    </source>
</evidence>
<dbReference type="Pfam" id="PF16123">
    <property type="entry name" value="HAGH_C"/>
    <property type="match status" value="1"/>
</dbReference>
<dbReference type="EC" id="3.1.2.6" evidence="5"/>
<evidence type="ECO:0000256" key="4">
    <source>
        <dbReference type="ARBA" id="ARBA00006759"/>
    </source>
</evidence>
<proteinExistence type="inferred from homology"/>
<evidence type="ECO:0000313" key="13">
    <source>
        <dbReference type="Proteomes" id="UP000028545"/>
    </source>
</evidence>
<dbReference type="GO" id="GO:0004519">
    <property type="term" value="F:endonuclease activity"/>
    <property type="evidence" value="ECO:0007669"/>
    <property type="project" value="InterPro"/>
</dbReference>
<dbReference type="InterPro" id="IPR017782">
    <property type="entry name" value="Hydroxyacylglutathione_Hdrlase"/>
</dbReference>
<dbReference type="GO" id="GO:0004416">
    <property type="term" value="F:hydroxyacylglutathione hydrolase activity"/>
    <property type="evidence" value="ECO:0007669"/>
    <property type="project" value="UniProtKB-EC"/>
</dbReference>
<dbReference type="InterPro" id="IPR036866">
    <property type="entry name" value="RibonucZ/Hydroxyglut_hydro"/>
</dbReference>
<comment type="caution">
    <text evidence="12">The sequence shown here is derived from an EMBL/GenBank/DDBJ whole genome shotgun (WGS) entry which is preliminary data.</text>
</comment>
<evidence type="ECO:0000256" key="3">
    <source>
        <dbReference type="ARBA" id="ARBA00004963"/>
    </source>
</evidence>
<keyword evidence="6" id="KW-0479">Metal-binding</keyword>
<dbReference type="Proteomes" id="UP000028545">
    <property type="component" value="Unassembled WGS sequence"/>
</dbReference>
<comment type="similarity">
    <text evidence="4">Belongs to the metallo-beta-lactamase superfamily. Glyoxalase II family.</text>
</comment>
<dbReference type="Pfam" id="PF04031">
    <property type="entry name" value="Las1"/>
    <property type="match status" value="1"/>
</dbReference>
<dbReference type="PANTHER" id="PTHR11935:SF94">
    <property type="entry name" value="TENZING NORGAY, ISOFORM C"/>
    <property type="match status" value="1"/>
</dbReference>
<evidence type="ECO:0000256" key="9">
    <source>
        <dbReference type="ARBA" id="ARBA00031044"/>
    </source>
</evidence>
<evidence type="ECO:0000256" key="6">
    <source>
        <dbReference type="ARBA" id="ARBA00022723"/>
    </source>
</evidence>
<sequence length="601" mass="67038">MVQFIFTPWRDRQELLTVRGQFYPQAPDISGDDAPELGLTDDHDAAEDQRQARQKLQHRAVARVSMWVQRGNCPHLVESTALLTAAILSDEELLGGPDRQGSSAYAVRAAYSTAFSRFVTGLMDMQQDKQRKMSMFSIAKTIGLPATFVELRHQATHEQLPSLARLRSAAEKALAWIWEYYWKHLEDQSSTQEPPTDPCYESLVDYLSHVETKDASPLVESDGFQELLRRWGKARVLRTLMAISDKMENGRVLLRCLQALRQLIEIDGSDGGNSTSRPSELKDVDTVRDEITRAQDQLSTEDARVSGAGPGGQTESLDPGSGEDIGWSRYERFAAKCAGLTPLPKRKMHIQSIPMWNDNYAYLVVDKKTKDAVIIDPAHPPEVLPTLKKALESDGLNLISIVNTHHHHDHAGGNMRIREGLGKPNLPIWGGRNCEGVTLTPGHNEKLKIGNISATSLHTPCHTQDSICWFLEDGDRRVVFSGDTLFIGGCGRFFEGTPSEMHKALNGVLAALPDDTAIYPGHEYTKSNVKFALSVVQDSPVQKLSTFMDENKESQGKFTIGDEKKHNVFMRVEDPEVQKAVGLSDPIDVMTKLRELKNNFK</sequence>
<dbReference type="HAMAP" id="MF_01374">
    <property type="entry name" value="Glyoxalase_2"/>
    <property type="match status" value="1"/>
</dbReference>
<dbReference type="GO" id="GO:0090730">
    <property type="term" value="C:Las1 complex"/>
    <property type="evidence" value="ECO:0007669"/>
    <property type="project" value="InterPro"/>
</dbReference>
<dbReference type="OrthoDB" id="515692at2759"/>
<evidence type="ECO:0000256" key="2">
    <source>
        <dbReference type="ARBA" id="ARBA00001947"/>
    </source>
</evidence>
<dbReference type="Gene3D" id="3.60.15.10">
    <property type="entry name" value="Ribonuclease Z/Hydroxyacylglutathione hydrolase-like"/>
    <property type="match status" value="1"/>
</dbReference>